<comment type="caution">
    <text evidence="1">The sequence shown here is derived from an EMBL/GenBank/DDBJ whole genome shotgun (WGS) entry which is preliminary data.</text>
</comment>
<accession>A0A6N8KZ16</accession>
<dbReference type="OrthoDB" id="1451030at2"/>
<organism evidence="1 2">
    <name type="scientific">Sphingobacterium humi</name>
    <dbReference type="NCBI Taxonomy" id="1796905"/>
    <lineage>
        <taxon>Bacteria</taxon>
        <taxon>Pseudomonadati</taxon>
        <taxon>Bacteroidota</taxon>
        <taxon>Sphingobacteriia</taxon>
        <taxon>Sphingobacteriales</taxon>
        <taxon>Sphingobacteriaceae</taxon>
        <taxon>Sphingobacterium</taxon>
    </lineage>
</organism>
<dbReference type="Proteomes" id="UP000435036">
    <property type="component" value="Unassembled WGS sequence"/>
</dbReference>
<proteinExistence type="predicted"/>
<dbReference type="EMBL" id="WSQA01000008">
    <property type="protein sequence ID" value="MVZ62705.1"/>
    <property type="molecule type" value="Genomic_DNA"/>
</dbReference>
<protein>
    <submittedName>
        <fullName evidence="1">DUF4929 domain-containing protein</fullName>
    </submittedName>
</protein>
<evidence type="ECO:0000313" key="2">
    <source>
        <dbReference type="Proteomes" id="UP000435036"/>
    </source>
</evidence>
<dbReference type="PROSITE" id="PS51257">
    <property type="entry name" value="PROKAR_LIPOPROTEIN"/>
    <property type="match status" value="1"/>
</dbReference>
<dbReference type="InterPro" id="IPR032562">
    <property type="entry name" value="DUF4929"/>
</dbReference>
<dbReference type="RefSeq" id="WP_160369431.1">
    <property type="nucleotide sequence ID" value="NZ_WSQA01000008.1"/>
</dbReference>
<dbReference type="Pfam" id="PF16283">
    <property type="entry name" value="DUF4929"/>
    <property type="match status" value="1"/>
</dbReference>
<name>A0A6N8KZ16_9SPHI</name>
<sequence length="400" mass="44674">MKNYLKRALSLSAVTSTILISILGCSKDNDINSYQGNNHIVLKANSSQFIKNDGVDEILIDVLLVKTVNKDIELEFKLENNLIDGQEQLEIRDSKVVFKAGEKKAQLTIKSKAKATIGEKKDILLNLLRNNSQISLESPLTITLQPLQKFEQLTGEQIKLLDTYKSKGLNLYPLMGEVSLEGTVIYFGNGSLETMYNRKVSTIKGVSVFTLSEKATAEKPVLKMVSNAMGLESYLYTLFRQLTIEDKEYWNNEGQNAPPAPKKIMELIGLSPSSAESFQLSLDNIEIDLEIKTISFIEPSSYNNEINIVNFTYTYSAWERLKKLIEANNPIAIENSEQGGTVNPAEYLNTDNILEDVYPGNQSIWKASTAKLSDQSLSFDFLMGHSGAGNYITVSVKYVF</sequence>
<reference evidence="1 2" key="1">
    <citation type="submission" date="2019-12" db="EMBL/GenBank/DDBJ databases">
        <authorList>
            <person name="Dong K."/>
        </authorList>
    </citation>
    <scope>NUCLEOTIDE SEQUENCE [LARGE SCALE GENOMIC DNA]</scope>
    <source>
        <strain evidence="1 2">JCM 31225</strain>
    </source>
</reference>
<keyword evidence="2" id="KW-1185">Reference proteome</keyword>
<gene>
    <name evidence="1" type="ORF">GQF63_11775</name>
</gene>
<dbReference type="AlphaFoldDB" id="A0A6N8KZ16"/>
<evidence type="ECO:0000313" key="1">
    <source>
        <dbReference type="EMBL" id="MVZ62705.1"/>
    </source>
</evidence>